<reference evidence="2" key="1">
    <citation type="journal article" date="2019" name="Int. J. Syst. Evol. Microbiol.">
        <title>The Global Catalogue of Microorganisms (GCM) 10K type strain sequencing project: providing services to taxonomists for standard genome sequencing and annotation.</title>
        <authorList>
            <consortium name="The Broad Institute Genomics Platform"/>
            <consortium name="The Broad Institute Genome Sequencing Center for Infectious Disease"/>
            <person name="Wu L."/>
            <person name="Ma J."/>
        </authorList>
    </citation>
    <scope>NUCLEOTIDE SEQUENCE [LARGE SCALE GENOMIC DNA]</scope>
    <source>
        <strain evidence="2">CCUG 62793</strain>
    </source>
</reference>
<keyword evidence="2" id="KW-1185">Reference proteome</keyword>
<protein>
    <submittedName>
        <fullName evidence="1">Uncharacterized protein</fullName>
    </submittedName>
</protein>
<gene>
    <name evidence="1" type="ORF">ACFSPV_28305</name>
</gene>
<comment type="caution">
    <text evidence="1">The sequence shown here is derived from an EMBL/GenBank/DDBJ whole genome shotgun (WGS) entry which is preliminary data.</text>
</comment>
<dbReference type="Proteomes" id="UP001597287">
    <property type="component" value="Unassembled WGS sequence"/>
</dbReference>
<sequence>MTVLAKCSKCGALKDQDEFPHRLGASRPGSVCNACNRSSSAERNREYRRRNREAINARLKEKRAAAPAQDRDERLAQRAARAMASARATAGMACSSTVAMGSATGQAQPKAEILTCEAYRRAVAGLPCISCGIHGHSQHAHLNLGKGFALKTDDRTGFPLCCARQGIEGCHAAYDQYRLVEGGREGHRAYGLEWGRITRHTIQQRGLWPARLPLWSEEA</sequence>
<organism evidence="1 2">
    <name type="scientific">Delftia deserti</name>
    <dbReference type="NCBI Taxonomy" id="1651218"/>
    <lineage>
        <taxon>Bacteria</taxon>
        <taxon>Pseudomonadati</taxon>
        <taxon>Pseudomonadota</taxon>
        <taxon>Betaproteobacteria</taxon>
        <taxon>Burkholderiales</taxon>
        <taxon>Comamonadaceae</taxon>
        <taxon>Delftia</taxon>
    </lineage>
</organism>
<accession>A0ABW5EWX1</accession>
<name>A0ABW5EWX1_9BURK</name>
<dbReference type="RefSeq" id="WP_380105509.1">
    <property type="nucleotide sequence ID" value="NZ_JBHSIH010000001.1"/>
</dbReference>
<evidence type="ECO:0000313" key="1">
    <source>
        <dbReference type="EMBL" id="MFD2322585.1"/>
    </source>
</evidence>
<proteinExistence type="predicted"/>
<evidence type="ECO:0000313" key="2">
    <source>
        <dbReference type="Proteomes" id="UP001597287"/>
    </source>
</evidence>
<dbReference type="EMBL" id="JBHUIG010000042">
    <property type="protein sequence ID" value="MFD2322585.1"/>
    <property type="molecule type" value="Genomic_DNA"/>
</dbReference>